<feature type="transmembrane region" description="Helical" evidence="1">
    <location>
        <begin position="44"/>
        <end position="61"/>
    </location>
</feature>
<keyword evidence="1" id="KW-0812">Transmembrane</keyword>
<name>A0A397KY98_BRACM</name>
<evidence type="ECO:0000313" key="2">
    <source>
        <dbReference type="EMBL" id="RIA05210.1"/>
    </source>
</evidence>
<dbReference type="EMBL" id="KZ864450">
    <property type="protein sequence ID" value="RIA05210.1"/>
    <property type="molecule type" value="Genomic_DNA"/>
</dbReference>
<keyword evidence="1" id="KW-1133">Transmembrane helix</keyword>
<protein>
    <submittedName>
        <fullName evidence="2">Uncharacterized protein</fullName>
    </submittedName>
</protein>
<reference evidence="2" key="1">
    <citation type="submission" date="2018-06" db="EMBL/GenBank/DDBJ databases">
        <title>WGS assembly of Brassica rapa FPsc.</title>
        <authorList>
            <person name="Bowman J."/>
            <person name="Kohchi T."/>
            <person name="Yamato K."/>
            <person name="Jenkins J."/>
            <person name="Shu S."/>
            <person name="Ishizaki K."/>
            <person name="Yamaoka S."/>
            <person name="Nishihama R."/>
            <person name="Nakamura Y."/>
            <person name="Berger F."/>
            <person name="Adam C."/>
            <person name="Aki S."/>
            <person name="Althoff F."/>
            <person name="Araki T."/>
            <person name="Arteaga-Vazquez M."/>
            <person name="Balasubrmanian S."/>
            <person name="Bauer D."/>
            <person name="Boehm C."/>
            <person name="Briginshaw L."/>
            <person name="Caballero-Perez J."/>
            <person name="Catarino B."/>
            <person name="Chen F."/>
            <person name="Chiyoda S."/>
            <person name="Chovatia M."/>
            <person name="Davies K."/>
            <person name="Delmans M."/>
            <person name="Demura T."/>
            <person name="Dierschke T."/>
            <person name="Dolan L."/>
            <person name="Dorantes-Acosta A."/>
            <person name="Eklund D."/>
            <person name="Florent S."/>
            <person name="Flores-Sandoval E."/>
            <person name="Fujiyama A."/>
            <person name="Fukuzawa H."/>
            <person name="Galik B."/>
            <person name="Grimanelli D."/>
            <person name="Grimwood J."/>
            <person name="Grossniklaus U."/>
            <person name="Hamada T."/>
            <person name="Haseloff J."/>
            <person name="Hetherington A."/>
            <person name="Higo A."/>
            <person name="Hirakawa Y."/>
            <person name="Hundley H."/>
            <person name="Ikeda Y."/>
            <person name="Inoue K."/>
            <person name="Inoue S."/>
            <person name="Ishida S."/>
            <person name="Jia Q."/>
            <person name="Kakita M."/>
            <person name="Kanazawa T."/>
            <person name="Kawai Y."/>
            <person name="Kawashima T."/>
            <person name="Kennedy M."/>
            <person name="Kinose K."/>
            <person name="Kinoshita T."/>
            <person name="Kohara Y."/>
            <person name="Koide E."/>
            <person name="Komatsu K."/>
            <person name="Kopischke S."/>
            <person name="Kubo M."/>
            <person name="Kyozuka J."/>
            <person name="Lagercrantz U."/>
            <person name="Lin S."/>
            <person name="Lindquist E."/>
            <person name="Lipzen A."/>
            <person name="Lu C."/>
            <person name="Luna E."/>
            <person name="Martienssen R."/>
            <person name="Minamino N."/>
            <person name="Mizutani M."/>
            <person name="Mizutani M."/>
            <person name="Mochizuki N."/>
            <person name="Monte I."/>
            <person name="Mosher R."/>
            <person name="Nagasaki H."/>
            <person name="Nakagami H."/>
            <person name="Naramoto S."/>
            <person name="Nishitani K."/>
            <person name="Ohtani M."/>
            <person name="Okamoto T."/>
            <person name="Okumura M."/>
            <person name="Phillips J."/>
            <person name="Pollak B."/>
            <person name="Reinders A."/>
            <person name="Roevekamp M."/>
            <person name="Sano R."/>
            <person name="Sawa S."/>
            <person name="Schmid M."/>
            <person name="Shirakawa M."/>
            <person name="Solano R."/>
            <person name="Spunde A."/>
            <person name="Suetsugu N."/>
            <person name="Sugano S."/>
            <person name="Sugiyama A."/>
            <person name="Sun R."/>
            <person name="Suzuki Y."/>
            <person name="Takenaka M."/>
            <person name="Takezawa D."/>
            <person name="Tomogane H."/>
            <person name="Tsuzuki M."/>
            <person name="Ueda T."/>
            <person name="Umeda M."/>
            <person name="Ward J."/>
            <person name="Watanabe Y."/>
            <person name="Yazaki K."/>
            <person name="Yokoyama R."/>
            <person name="Yoshitake Y."/>
            <person name="Yotsui I."/>
            <person name="Zachgo S."/>
            <person name="Schmutz J."/>
        </authorList>
    </citation>
    <scope>NUCLEOTIDE SEQUENCE [LARGE SCALE GENOMIC DNA]</scope>
</reference>
<accession>A0A397KY98</accession>
<organism evidence="2">
    <name type="scientific">Brassica campestris</name>
    <name type="common">Field mustard</name>
    <dbReference type="NCBI Taxonomy" id="3711"/>
    <lineage>
        <taxon>Eukaryota</taxon>
        <taxon>Viridiplantae</taxon>
        <taxon>Streptophyta</taxon>
        <taxon>Embryophyta</taxon>
        <taxon>Tracheophyta</taxon>
        <taxon>Spermatophyta</taxon>
        <taxon>Magnoliopsida</taxon>
        <taxon>eudicotyledons</taxon>
        <taxon>Gunneridae</taxon>
        <taxon>Pentapetalae</taxon>
        <taxon>rosids</taxon>
        <taxon>malvids</taxon>
        <taxon>Brassicales</taxon>
        <taxon>Brassicaceae</taxon>
        <taxon>Brassiceae</taxon>
        <taxon>Brassica</taxon>
    </lineage>
</organism>
<proteinExistence type="predicted"/>
<sequence>MATLFCCSSFGQSLIRCPRPPHSARTGGILCLASCSKCFRSSSVVSLWFLFINVVAIPVFPHRPVLPILCT</sequence>
<gene>
    <name evidence="2" type="ORF">BRARA_K00497</name>
</gene>
<evidence type="ECO:0000256" key="1">
    <source>
        <dbReference type="SAM" id="Phobius"/>
    </source>
</evidence>
<keyword evidence="1" id="KW-0472">Membrane</keyword>
<dbReference type="AlphaFoldDB" id="A0A397KY98"/>
<dbReference type="Proteomes" id="UP000264353">
    <property type="component" value="Unassembled WGS sequence"/>
</dbReference>